<dbReference type="AlphaFoldDB" id="A0A3M9XTB5"/>
<organism evidence="2 3">
    <name type="scientific">Methylocystis hirsuta</name>
    <dbReference type="NCBI Taxonomy" id="369798"/>
    <lineage>
        <taxon>Bacteria</taxon>
        <taxon>Pseudomonadati</taxon>
        <taxon>Pseudomonadota</taxon>
        <taxon>Alphaproteobacteria</taxon>
        <taxon>Hyphomicrobiales</taxon>
        <taxon>Methylocystaceae</taxon>
        <taxon>Methylocystis</taxon>
    </lineage>
</organism>
<dbReference type="Proteomes" id="UP000268623">
    <property type="component" value="Unassembled WGS sequence"/>
</dbReference>
<comment type="caution">
    <text evidence="2">The sequence shown here is derived from an EMBL/GenBank/DDBJ whole genome shotgun (WGS) entry which is preliminary data.</text>
</comment>
<keyword evidence="3" id="KW-1185">Reference proteome</keyword>
<dbReference type="RefSeq" id="WP_123176904.1">
    <property type="nucleotide sequence ID" value="NZ_QWDD01000001.1"/>
</dbReference>
<dbReference type="EMBL" id="QWDD01000001">
    <property type="protein sequence ID" value="RNJ51022.1"/>
    <property type="molecule type" value="Genomic_DNA"/>
</dbReference>
<protein>
    <submittedName>
        <fullName evidence="2">Copper uptake system-associated protein</fullName>
    </submittedName>
</protein>
<name>A0A3M9XTB5_9HYPH</name>
<reference evidence="2 3" key="1">
    <citation type="submission" date="2018-08" db="EMBL/GenBank/DDBJ databases">
        <title>Genome sequence of Methylocystis hirsuta CSC1, a methanotroph able to accumulate PHAs.</title>
        <authorList>
            <person name="Bordel S."/>
            <person name="Rodriguez E."/>
            <person name="Gancedo J."/>
            <person name="Munoz R."/>
        </authorList>
    </citation>
    <scope>NUCLEOTIDE SEQUENCE [LARGE SCALE GENOMIC DNA]</scope>
    <source>
        <strain evidence="2 3">CSC1</strain>
    </source>
</reference>
<feature type="signal peptide" evidence="1">
    <location>
        <begin position="1"/>
        <end position="19"/>
    </location>
</feature>
<gene>
    <name evidence="2" type="ORF">D1O30_16925</name>
</gene>
<feature type="chain" id="PRO_5018335958" evidence="1">
    <location>
        <begin position="20"/>
        <end position="149"/>
    </location>
</feature>
<proteinExistence type="predicted"/>
<sequence length="149" mass="16084">MRLFLIGMISAAACLSARADEGSEAVRRLLFETFDKPETRLFVDAVVVEGDSAVADWRQGELGGRAFLTRKDDAWTIALCAGDALKDSATLEKLGVSKANAEALARRLAAAETQLFPDVVERFSRFDGMAAVEADGSHSPLDPHHKPIP</sequence>
<accession>A0A3M9XTB5</accession>
<dbReference type="NCBIfam" id="NF033672">
    <property type="entry name" value="mbn_chaper_assoc"/>
    <property type="match status" value="1"/>
</dbReference>
<evidence type="ECO:0000313" key="2">
    <source>
        <dbReference type="EMBL" id="RNJ51022.1"/>
    </source>
</evidence>
<evidence type="ECO:0000313" key="3">
    <source>
        <dbReference type="Proteomes" id="UP000268623"/>
    </source>
</evidence>
<dbReference type="OrthoDB" id="9796962at2"/>
<evidence type="ECO:0000256" key="1">
    <source>
        <dbReference type="SAM" id="SignalP"/>
    </source>
</evidence>
<keyword evidence="1" id="KW-0732">Signal</keyword>